<organism evidence="2 3">
    <name type="scientific">Micromonospora pattaloongensis</name>
    <dbReference type="NCBI Taxonomy" id="405436"/>
    <lineage>
        <taxon>Bacteria</taxon>
        <taxon>Bacillati</taxon>
        <taxon>Actinomycetota</taxon>
        <taxon>Actinomycetes</taxon>
        <taxon>Micromonosporales</taxon>
        <taxon>Micromonosporaceae</taxon>
        <taxon>Micromonospora</taxon>
    </lineage>
</organism>
<feature type="transmembrane region" description="Helical" evidence="1">
    <location>
        <begin position="206"/>
        <end position="224"/>
    </location>
</feature>
<proteinExistence type="predicted"/>
<evidence type="ECO:0000313" key="2">
    <source>
        <dbReference type="EMBL" id="SDY03662.1"/>
    </source>
</evidence>
<dbReference type="EMBL" id="FNPH01000001">
    <property type="protein sequence ID" value="SDY03662.1"/>
    <property type="molecule type" value="Genomic_DNA"/>
</dbReference>
<keyword evidence="1" id="KW-1133">Transmembrane helix</keyword>
<sequence>MPLSPPFRVWRPILFWPLLLAAVLATVLVPLLLAGMASGGSPHLRPEPRTMVYWAAGFLTVFAFTVGARHAVRSPAATGRAYLAGLARALAVAGLVGAPYVAAYGAVCRWVFPINDPGEGGPGAGREIIWMSVRSVGFGLVAAAFGYALGTVARRICQLSGRPLGPVPLLVAPLSGVSASEAGTVPPQDGADAGAAARKPLSRSSYWVAAAITVAGVMMCPPFVSHTAWFAMESNPEPAAYLDAGQTVEVRLDHAGEYGIYAVWPAAGGADACRVAGDDGAPVDTRRPSIRLPLDVSDSVTWIWVSRFTAEPGTYAVSCVGERAEYFVGEAPRIGGLPGHLATVPGGRVPLLVAGLVPGAVAVAVIALDRARARRRSPASAG</sequence>
<keyword evidence="1" id="KW-0472">Membrane</keyword>
<protein>
    <submittedName>
        <fullName evidence="2">Uncharacterized protein</fullName>
    </submittedName>
</protein>
<keyword evidence="1" id="KW-0812">Transmembrane</keyword>
<evidence type="ECO:0000256" key="1">
    <source>
        <dbReference type="SAM" id="Phobius"/>
    </source>
</evidence>
<reference evidence="3" key="1">
    <citation type="submission" date="2016-10" db="EMBL/GenBank/DDBJ databases">
        <authorList>
            <person name="Varghese N."/>
            <person name="Submissions S."/>
        </authorList>
    </citation>
    <scope>NUCLEOTIDE SEQUENCE [LARGE SCALE GENOMIC DNA]</scope>
    <source>
        <strain evidence="3">DSM 45245</strain>
    </source>
</reference>
<feature type="transmembrane region" description="Helical" evidence="1">
    <location>
        <begin position="89"/>
        <end position="112"/>
    </location>
</feature>
<dbReference type="OrthoDB" id="3390424at2"/>
<feature type="transmembrane region" description="Helical" evidence="1">
    <location>
        <begin position="349"/>
        <end position="368"/>
    </location>
</feature>
<dbReference type="AlphaFoldDB" id="A0A1H3GJY7"/>
<gene>
    <name evidence="2" type="ORF">SAMN05444365_101450</name>
</gene>
<name>A0A1H3GJY7_9ACTN</name>
<accession>A0A1H3GJY7</accession>
<feature type="transmembrane region" description="Helical" evidence="1">
    <location>
        <begin position="132"/>
        <end position="153"/>
    </location>
</feature>
<keyword evidence="3" id="KW-1185">Reference proteome</keyword>
<feature type="transmembrane region" description="Helical" evidence="1">
    <location>
        <begin position="50"/>
        <end position="68"/>
    </location>
</feature>
<dbReference type="RefSeq" id="WP_139307135.1">
    <property type="nucleotide sequence ID" value="NZ_FNPH01000001.1"/>
</dbReference>
<dbReference type="Proteomes" id="UP000242415">
    <property type="component" value="Unassembled WGS sequence"/>
</dbReference>
<evidence type="ECO:0000313" key="3">
    <source>
        <dbReference type="Proteomes" id="UP000242415"/>
    </source>
</evidence>